<gene>
    <name evidence="1" type="ORF">A2904_00705</name>
</gene>
<dbReference type="EMBL" id="MHOX01000032">
    <property type="protein sequence ID" value="OGZ70228.1"/>
    <property type="molecule type" value="Genomic_DNA"/>
</dbReference>
<evidence type="ECO:0000313" key="1">
    <source>
        <dbReference type="EMBL" id="OGZ70228.1"/>
    </source>
</evidence>
<name>A0A1G2I853_9BACT</name>
<sequence length="87" mass="10184">MTNKEQFLIEHNKLSPLSLQATLVLLTRFRTDKTSLFKDENWSIDKLRRPFILWLTSLPSELSEDGIKQGKDKLAKKLFHPYPVTKV</sequence>
<accession>A0A1G2I853</accession>
<reference evidence="1 2" key="1">
    <citation type="journal article" date="2016" name="Nat. Commun.">
        <title>Thousands of microbial genomes shed light on interconnected biogeochemical processes in an aquifer system.</title>
        <authorList>
            <person name="Anantharaman K."/>
            <person name="Brown C.T."/>
            <person name="Hug L.A."/>
            <person name="Sharon I."/>
            <person name="Castelle C.J."/>
            <person name="Probst A.J."/>
            <person name="Thomas B.C."/>
            <person name="Singh A."/>
            <person name="Wilkins M.J."/>
            <person name="Karaoz U."/>
            <person name="Brodie E.L."/>
            <person name="Williams K.H."/>
            <person name="Hubbard S.S."/>
            <person name="Banfield J.F."/>
        </authorList>
    </citation>
    <scope>NUCLEOTIDE SEQUENCE [LARGE SCALE GENOMIC DNA]</scope>
</reference>
<protein>
    <submittedName>
        <fullName evidence="1">Uncharacterized protein</fullName>
    </submittedName>
</protein>
<evidence type="ECO:0000313" key="2">
    <source>
        <dbReference type="Proteomes" id="UP000176308"/>
    </source>
</evidence>
<proteinExistence type="predicted"/>
<comment type="caution">
    <text evidence="1">The sequence shown here is derived from an EMBL/GenBank/DDBJ whole genome shotgun (WGS) entry which is preliminary data.</text>
</comment>
<dbReference type="Proteomes" id="UP000176308">
    <property type="component" value="Unassembled WGS sequence"/>
</dbReference>
<dbReference type="AlphaFoldDB" id="A0A1G2I853"/>
<organism evidence="1 2">
    <name type="scientific">Candidatus Staskawiczbacteria bacterium RIFCSPLOWO2_01_FULL_33_9</name>
    <dbReference type="NCBI Taxonomy" id="1802211"/>
    <lineage>
        <taxon>Bacteria</taxon>
        <taxon>Candidatus Staskawicziibacteriota</taxon>
    </lineage>
</organism>